<accession>A0A3M6TXH1</accession>
<sequence>MVLRKRNGLEIKVFLVCCIHLQAARDGKTDIITQRLTKLASKNPARYKKVINKRDEDNTTPLHYAVRYGQVEVVKVLVELGAEIYLVDSNIRPSNNRDLKYTLCMLLMTSLSTCMPLL</sequence>
<dbReference type="OrthoDB" id="1661883at2759"/>
<protein>
    <submittedName>
        <fullName evidence="2">Uncharacterized protein</fullName>
    </submittedName>
</protein>
<dbReference type="InterPro" id="IPR036770">
    <property type="entry name" value="Ankyrin_rpt-contain_sf"/>
</dbReference>
<dbReference type="AlphaFoldDB" id="A0A3M6TXH1"/>
<dbReference type="PROSITE" id="PS50088">
    <property type="entry name" value="ANK_REPEAT"/>
    <property type="match status" value="1"/>
</dbReference>
<dbReference type="EMBL" id="RCHS01002737">
    <property type="protein sequence ID" value="RMX46080.1"/>
    <property type="molecule type" value="Genomic_DNA"/>
</dbReference>
<organism evidence="2 3">
    <name type="scientific">Pocillopora damicornis</name>
    <name type="common">Cauliflower coral</name>
    <name type="synonym">Millepora damicornis</name>
    <dbReference type="NCBI Taxonomy" id="46731"/>
    <lineage>
        <taxon>Eukaryota</taxon>
        <taxon>Metazoa</taxon>
        <taxon>Cnidaria</taxon>
        <taxon>Anthozoa</taxon>
        <taxon>Hexacorallia</taxon>
        <taxon>Scleractinia</taxon>
        <taxon>Astrocoeniina</taxon>
        <taxon>Pocilloporidae</taxon>
        <taxon>Pocillopora</taxon>
    </lineage>
</organism>
<evidence type="ECO:0000313" key="3">
    <source>
        <dbReference type="Proteomes" id="UP000275408"/>
    </source>
</evidence>
<dbReference type="PROSITE" id="PS50297">
    <property type="entry name" value="ANK_REP_REGION"/>
    <property type="match status" value="1"/>
</dbReference>
<proteinExistence type="predicted"/>
<keyword evidence="1" id="KW-0040">ANK repeat</keyword>
<evidence type="ECO:0000313" key="2">
    <source>
        <dbReference type="EMBL" id="RMX46080.1"/>
    </source>
</evidence>
<dbReference type="InterPro" id="IPR002110">
    <property type="entry name" value="Ankyrin_rpt"/>
</dbReference>
<reference evidence="2 3" key="1">
    <citation type="journal article" date="2018" name="Sci. Rep.">
        <title>Comparative analysis of the Pocillopora damicornis genome highlights role of immune system in coral evolution.</title>
        <authorList>
            <person name="Cunning R."/>
            <person name="Bay R.A."/>
            <person name="Gillette P."/>
            <person name="Baker A.C."/>
            <person name="Traylor-Knowles N."/>
        </authorList>
    </citation>
    <scope>NUCLEOTIDE SEQUENCE [LARGE SCALE GENOMIC DNA]</scope>
    <source>
        <strain evidence="2">RSMAS</strain>
        <tissue evidence="2">Whole animal</tissue>
    </source>
</reference>
<dbReference type="Pfam" id="PF12796">
    <property type="entry name" value="Ank_2"/>
    <property type="match status" value="1"/>
</dbReference>
<feature type="repeat" description="ANK" evidence="1">
    <location>
        <begin position="57"/>
        <end position="89"/>
    </location>
</feature>
<comment type="caution">
    <text evidence="2">The sequence shown here is derived from an EMBL/GenBank/DDBJ whole genome shotgun (WGS) entry which is preliminary data.</text>
</comment>
<dbReference type="STRING" id="46731.A0A3M6TXH1"/>
<gene>
    <name evidence="2" type="ORF">pdam_00002039</name>
</gene>
<name>A0A3M6TXH1_POCDA</name>
<dbReference type="Proteomes" id="UP000275408">
    <property type="component" value="Unassembled WGS sequence"/>
</dbReference>
<dbReference type="Gene3D" id="1.25.40.20">
    <property type="entry name" value="Ankyrin repeat-containing domain"/>
    <property type="match status" value="1"/>
</dbReference>
<keyword evidence="3" id="KW-1185">Reference proteome</keyword>
<dbReference type="SMART" id="SM00248">
    <property type="entry name" value="ANK"/>
    <property type="match status" value="1"/>
</dbReference>
<dbReference type="SUPFAM" id="SSF48403">
    <property type="entry name" value="Ankyrin repeat"/>
    <property type="match status" value="1"/>
</dbReference>
<evidence type="ECO:0000256" key="1">
    <source>
        <dbReference type="PROSITE-ProRule" id="PRU00023"/>
    </source>
</evidence>